<evidence type="ECO:0000259" key="1">
    <source>
        <dbReference type="Pfam" id="PF07819"/>
    </source>
</evidence>
<feature type="domain" description="GPI inositol-deacylase PGAP1-like alpha/beta" evidence="1">
    <location>
        <begin position="138"/>
        <end position="216"/>
    </location>
</feature>
<dbReference type="SUPFAM" id="SSF53474">
    <property type="entry name" value="alpha/beta-Hydrolases"/>
    <property type="match status" value="1"/>
</dbReference>
<evidence type="ECO:0000313" key="3">
    <source>
        <dbReference type="Proteomes" id="UP000295198"/>
    </source>
</evidence>
<dbReference type="OrthoDB" id="556502at2"/>
<evidence type="ECO:0000313" key="2">
    <source>
        <dbReference type="EMBL" id="RYP88666.1"/>
    </source>
</evidence>
<dbReference type="Proteomes" id="UP000295198">
    <property type="component" value="Unassembled WGS sequence"/>
</dbReference>
<dbReference type="InterPro" id="IPR029058">
    <property type="entry name" value="AB_hydrolase_fold"/>
</dbReference>
<dbReference type="EMBL" id="SDKM01000002">
    <property type="protein sequence ID" value="RYP88666.1"/>
    <property type="molecule type" value="Genomic_DNA"/>
</dbReference>
<keyword evidence="2" id="KW-0378">Hydrolase</keyword>
<gene>
    <name evidence="2" type="ORF">EKO23_01890</name>
</gene>
<dbReference type="Pfam" id="PF07819">
    <property type="entry name" value="PGAP1"/>
    <property type="match status" value="1"/>
</dbReference>
<dbReference type="InterPro" id="IPR012908">
    <property type="entry name" value="PGAP1-ab_dom-like"/>
</dbReference>
<keyword evidence="3" id="KW-1185">Reference proteome</keyword>
<dbReference type="GO" id="GO:0016788">
    <property type="term" value="F:hydrolase activity, acting on ester bonds"/>
    <property type="evidence" value="ECO:0007669"/>
    <property type="project" value="InterPro"/>
</dbReference>
<organism evidence="2 3">
    <name type="scientific">Nocardioides guangzhouensis</name>
    <dbReference type="NCBI Taxonomy" id="2497878"/>
    <lineage>
        <taxon>Bacteria</taxon>
        <taxon>Bacillati</taxon>
        <taxon>Actinomycetota</taxon>
        <taxon>Actinomycetes</taxon>
        <taxon>Propionibacteriales</taxon>
        <taxon>Nocardioidaceae</taxon>
        <taxon>Nocardioides</taxon>
    </lineage>
</organism>
<dbReference type="AlphaFoldDB" id="A0A4Q4ZMA3"/>
<name>A0A4Q4ZMA3_9ACTN</name>
<comment type="caution">
    <text evidence="2">The sequence shown here is derived from an EMBL/GenBank/DDBJ whole genome shotgun (WGS) entry which is preliminary data.</text>
</comment>
<dbReference type="Gene3D" id="3.40.50.1820">
    <property type="entry name" value="alpha/beta hydrolase"/>
    <property type="match status" value="1"/>
</dbReference>
<sequence length="571" mass="62288">MSATAEINSGGDDADTGTVIPRPLILVRGFGGVDVDDERRNAYQGFNEGTVYPGRRGQNFIYEGFVLRALKSPRYQYTDATNVVGYYSKPIDAPSADIDLGGFAGGDVGGDTVVIDPSTAKIVLANGLAGTIWVYRYYDLDPRSLANYGRGLARLIYLIEAAAGVHKLPFQGVDVVAHSMGGLVVRDALHQMDAAEKKSAERLVHKIVTLGTPHRGIAFQVLPRWLVSALPKVGKAKNELAAFDPDGVAFNDIANVFPMERILTVVGTNYRTYNVGVSSLANRLSSLFDEGTLATNKSDGLVKQAAAQLPGAPRTFVNKCHGGPDSLVTSREAYEISMRFLNGTHRVRLWLDEAEISRGKDWFGKSEFYFGASIKPRGLDFELFHQSAEAENCYGPFRRVDLADGPYDLAKALTKPLSDPGDDTTWWAGPDRLIWDGWIDERDVLDPSHPDMVFRLDLYVGERDSRGFGFSDNVIFRKQYYVQAFPGSPIQVFVHTNEELLGPRADRSVAVARTRAAGADSTDFNGVVTESGGPSPAVQRAAASDTGWRFQVAGTGFTATLRVGIERISQE</sequence>
<proteinExistence type="predicted"/>
<accession>A0A4Q4ZMA3</accession>
<reference evidence="2 3" key="1">
    <citation type="submission" date="2019-01" db="EMBL/GenBank/DDBJ databases">
        <title>Nocardioides guangzhouensis sp. nov., an actinobacterium isolated from soil.</title>
        <authorList>
            <person name="Fu Y."/>
            <person name="Cai Y."/>
            <person name="Lin Z."/>
            <person name="Chen P."/>
        </authorList>
    </citation>
    <scope>NUCLEOTIDE SEQUENCE [LARGE SCALE GENOMIC DNA]</scope>
    <source>
        <strain evidence="2 3">130</strain>
    </source>
</reference>
<protein>
    <submittedName>
        <fullName evidence="2">Alpha/beta hydrolase</fullName>
    </submittedName>
</protein>
<dbReference type="RefSeq" id="WP_134713511.1">
    <property type="nucleotide sequence ID" value="NZ_SDKM01000002.1"/>
</dbReference>